<feature type="compositionally biased region" description="Basic and acidic residues" evidence="10">
    <location>
        <begin position="553"/>
        <end position="567"/>
    </location>
</feature>
<dbReference type="PANTHER" id="PTHR31169">
    <property type="entry name" value="OS05G0300700 PROTEIN"/>
    <property type="match status" value="1"/>
</dbReference>
<evidence type="ECO:0000256" key="10">
    <source>
        <dbReference type="SAM" id="MobiDB-lite"/>
    </source>
</evidence>
<dbReference type="EMBL" id="JAMYWD010000004">
    <property type="protein sequence ID" value="KAJ4972521.1"/>
    <property type="molecule type" value="Genomic_DNA"/>
</dbReference>
<feature type="region of interest" description="Disordered" evidence="10">
    <location>
        <begin position="239"/>
        <end position="458"/>
    </location>
</feature>
<evidence type="ECO:0000256" key="3">
    <source>
        <dbReference type="ARBA" id="ARBA00022490"/>
    </source>
</evidence>
<feature type="compositionally biased region" description="Polar residues" evidence="10">
    <location>
        <begin position="59"/>
        <end position="68"/>
    </location>
</feature>
<keyword evidence="3" id="KW-0963">Cytoplasm</keyword>
<dbReference type="InterPro" id="IPR018866">
    <property type="entry name" value="Znf-4CXXC_R1"/>
</dbReference>
<dbReference type="PANTHER" id="PTHR31169:SF8">
    <property type="entry name" value="ZINC-FINGER DOMAIN OF MONOAMINE-OXIDASE A REPRESSOR R1 PROTEIN"/>
    <property type="match status" value="1"/>
</dbReference>
<evidence type="ECO:0000256" key="7">
    <source>
        <dbReference type="ARBA" id="ARBA00023015"/>
    </source>
</evidence>
<dbReference type="GO" id="GO:0005737">
    <property type="term" value="C:cytoplasm"/>
    <property type="evidence" value="ECO:0007669"/>
    <property type="project" value="UniProtKB-SubCell"/>
</dbReference>
<evidence type="ECO:0000313" key="12">
    <source>
        <dbReference type="EMBL" id="KAJ4972521.1"/>
    </source>
</evidence>
<reference evidence="12" key="1">
    <citation type="journal article" date="2023" name="Plant J.">
        <title>The genome of the king protea, Protea cynaroides.</title>
        <authorList>
            <person name="Chang J."/>
            <person name="Duong T.A."/>
            <person name="Schoeman C."/>
            <person name="Ma X."/>
            <person name="Roodt D."/>
            <person name="Barker N."/>
            <person name="Li Z."/>
            <person name="Van de Peer Y."/>
            <person name="Mizrachi E."/>
        </authorList>
    </citation>
    <scope>NUCLEOTIDE SEQUENCE</scope>
    <source>
        <tissue evidence="12">Young leaves</tissue>
    </source>
</reference>
<feature type="region of interest" description="Disordered" evidence="10">
    <location>
        <begin position="547"/>
        <end position="598"/>
    </location>
</feature>
<dbReference type="GO" id="GO:0005634">
    <property type="term" value="C:nucleus"/>
    <property type="evidence" value="ECO:0007669"/>
    <property type="project" value="UniProtKB-SubCell"/>
</dbReference>
<evidence type="ECO:0000256" key="6">
    <source>
        <dbReference type="ARBA" id="ARBA00022843"/>
    </source>
</evidence>
<accession>A0A9Q0KL57</accession>
<dbReference type="InterPro" id="IPR018501">
    <property type="entry name" value="DDT_dom"/>
</dbReference>
<dbReference type="InterPro" id="IPR040221">
    <property type="entry name" value="CDCA7/CDA7L"/>
</dbReference>
<keyword evidence="7" id="KW-0805">Transcription regulation</keyword>
<protein>
    <recommendedName>
        <fullName evidence="11">DDT domain-containing protein</fullName>
    </recommendedName>
</protein>
<dbReference type="Pfam" id="PF10497">
    <property type="entry name" value="zf-4CXXC_R1"/>
    <property type="match status" value="1"/>
</dbReference>
<dbReference type="PROSITE" id="PS50827">
    <property type="entry name" value="DDT"/>
    <property type="match status" value="1"/>
</dbReference>
<dbReference type="SMART" id="SM00571">
    <property type="entry name" value="DDT"/>
    <property type="match status" value="1"/>
</dbReference>
<comment type="caution">
    <text evidence="12">The sequence shown here is derived from an EMBL/GenBank/DDBJ whole genome shotgun (WGS) entry which is preliminary data.</text>
</comment>
<dbReference type="OrthoDB" id="298344at2759"/>
<sequence length="943" mass="104992">MENHKKIEIVRFQNLLISERSLSFDYRSERPFFSFRAPTNCPCLQLRSPYTYAMAVSQTTNSKPITSPNKKEEVPSKKNLIQPHLLSDDVHSQKEEPPLPPQPPCYSSSKRTKCPGVRVIGGRIYDSENGKTCHQCRQKTMDFSAACKNRKNDKLCTIRFCHKCLLNRYGEKAEEMAVLDDWKCLKCRGICNCSCCMKKRGHQPTGILVHTAKATGFSSVSEMLHVTDPENSALEKTCKDVGASPNKQKTFKDVGASSNKEKAAGASTNKQTDSNKDLVATPTRTCGKGNSFEGKNNSNLSSILDGEVKKGESKRKKLRQNDNASKGGIAGSSLKKHKDFKDVGACPNKQTASNKEPVAAPERKHGKGNSFNEKKDLNLQPMSSISDDKGKKGKSKCKKLRQNDNAREGGIAGASLKKHKAFKDVGASPNKQIASKKEPVAAPARKHGNKKSFEGTNYSNLQPTLLTLDSEGNKIDNRIEERRWKKLRQKDNAGKGSTSGNTLLEMKSSKVSQICEGNSMKSIKKEEKISLSNNGCSKNLNSELEILENTSVDPRKKEGKKDERDSSLTDCDETGVPHGNMENATAKPKRVTKSQNVGKNTMTTYNSTVDIQLPLGANLTTVLGIDLAPEDVGHALQFLEFCAAFGQVFDLKKGQPEAILRELICGRSRRRIHRTQYSPNVRFHTQLLSLIQKDLGEESHLLGTTSSGKDSWLKALGKCISESHYALRDLPTGCFDRVGDSYDRLESSQKLRVLNFLCDETLGTVKLRDWIDEQNSKFVEREKEAKEKVLAAKDKEKCLKRKLQDDMAKAILLKNGAPLSISEHEKLVSRIKVEAVKAHAETLEAMGMVPKKKQRSDAVRTEPVLLDGDGSAYWKLGCYSSEPILLLQDIGNLDWVRSQEKWYTYDVEQTKVVEKYISCLRTKKLGKMAVPDILPLWSHESKT</sequence>
<evidence type="ECO:0000256" key="9">
    <source>
        <dbReference type="ARBA" id="ARBA00023242"/>
    </source>
</evidence>
<comment type="subcellular location">
    <subcellularLocation>
        <location evidence="2">Cytoplasm</location>
    </subcellularLocation>
    <subcellularLocation>
        <location evidence="1">Nucleus</location>
    </subcellularLocation>
</comment>
<evidence type="ECO:0000313" key="13">
    <source>
        <dbReference type="Proteomes" id="UP001141806"/>
    </source>
</evidence>
<evidence type="ECO:0000256" key="8">
    <source>
        <dbReference type="ARBA" id="ARBA00023163"/>
    </source>
</evidence>
<keyword evidence="13" id="KW-1185">Reference proteome</keyword>
<proteinExistence type="predicted"/>
<feature type="compositionally biased region" description="Polar residues" evidence="10">
    <location>
        <begin position="293"/>
        <end position="302"/>
    </location>
</feature>
<dbReference type="GO" id="GO:0006355">
    <property type="term" value="P:regulation of DNA-templated transcription"/>
    <property type="evidence" value="ECO:0007669"/>
    <property type="project" value="InterPro"/>
</dbReference>
<evidence type="ECO:0000256" key="5">
    <source>
        <dbReference type="ARBA" id="ARBA00022553"/>
    </source>
</evidence>
<keyword evidence="6" id="KW-0832">Ubl conjugation</keyword>
<feature type="region of interest" description="Disordered" evidence="10">
    <location>
        <begin position="90"/>
        <end position="110"/>
    </location>
</feature>
<keyword evidence="4" id="KW-1017">Isopeptide bond</keyword>
<keyword evidence="8" id="KW-0804">Transcription</keyword>
<organism evidence="12 13">
    <name type="scientific">Protea cynaroides</name>
    <dbReference type="NCBI Taxonomy" id="273540"/>
    <lineage>
        <taxon>Eukaryota</taxon>
        <taxon>Viridiplantae</taxon>
        <taxon>Streptophyta</taxon>
        <taxon>Embryophyta</taxon>
        <taxon>Tracheophyta</taxon>
        <taxon>Spermatophyta</taxon>
        <taxon>Magnoliopsida</taxon>
        <taxon>Proteales</taxon>
        <taxon>Proteaceae</taxon>
        <taxon>Protea</taxon>
    </lineage>
</organism>
<feature type="domain" description="DDT" evidence="11">
    <location>
        <begin position="629"/>
        <end position="697"/>
    </location>
</feature>
<keyword evidence="5" id="KW-0597">Phosphoprotein</keyword>
<keyword evidence="9" id="KW-0539">Nucleus</keyword>
<gene>
    <name evidence="12" type="ORF">NE237_005695</name>
</gene>
<evidence type="ECO:0000256" key="1">
    <source>
        <dbReference type="ARBA" id="ARBA00004123"/>
    </source>
</evidence>
<name>A0A9Q0KL57_9MAGN</name>
<evidence type="ECO:0000259" key="11">
    <source>
        <dbReference type="PROSITE" id="PS50827"/>
    </source>
</evidence>
<feature type="compositionally biased region" description="Basic residues" evidence="10">
    <location>
        <begin position="391"/>
        <end position="400"/>
    </location>
</feature>
<evidence type="ECO:0000256" key="2">
    <source>
        <dbReference type="ARBA" id="ARBA00004496"/>
    </source>
</evidence>
<evidence type="ECO:0000256" key="4">
    <source>
        <dbReference type="ARBA" id="ARBA00022499"/>
    </source>
</evidence>
<feature type="region of interest" description="Disordered" evidence="10">
    <location>
        <begin position="59"/>
        <end position="78"/>
    </location>
</feature>
<dbReference type="Proteomes" id="UP001141806">
    <property type="component" value="Unassembled WGS sequence"/>
</dbReference>
<dbReference type="AlphaFoldDB" id="A0A9Q0KL57"/>